<organism evidence="1 2">
    <name type="scientific">Granulicella rosea</name>
    <dbReference type="NCBI Taxonomy" id="474952"/>
    <lineage>
        <taxon>Bacteria</taxon>
        <taxon>Pseudomonadati</taxon>
        <taxon>Acidobacteriota</taxon>
        <taxon>Terriglobia</taxon>
        <taxon>Terriglobales</taxon>
        <taxon>Acidobacteriaceae</taxon>
        <taxon>Granulicella</taxon>
    </lineage>
</organism>
<protein>
    <submittedName>
        <fullName evidence="1">Type IV pilus assembly protein PilM</fullName>
    </submittedName>
</protein>
<keyword evidence="2" id="KW-1185">Reference proteome</keyword>
<reference evidence="1 2" key="1">
    <citation type="submission" date="2017-06" db="EMBL/GenBank/DDBJ databases">
        <authorList>
            <person name="Kim H.J."/>
            <person name="Triplett B.A."/>
        </authorList>
    </citation>
    <scope>NUCLEOTIDE SEQUENCE [LARGE SCALE GENOMIC DNA]</scope>
    <source>
        <strain evidence="1 2">DSM 18704</strain>
    </source>
</reference>
<sequence length="410" mass="43674">MDLLPKALGTRPRLAVEIRPEGVIAARAEDAAAVLTAVSQGLLSQGAVAPGLRHGNIVNRAATVAAVKKALEAVTLRERETSVVIPDTAVRVLLLDFDSLPAKAVEALPVVRFRLKKLLPFDADDAMVSYQVMSTTKNMVRVLAVAVPREVLAEYESIVREAGFEPGAVLPSTLASLSGLEQIDGPTLVVNVGETSVTTAIVQAGVLLLHRTVDLTAEGIVEVKPAEVQPSFEVPAELLALPLVDPDDSAGEWAMQKPVTGYGVLDDEHISAEAEMQARLLQEQLERELAEELEREAIAQTVLPAFAREMGAKEPERMTAAAREVTQAVNVAVAYFEDTLHTHPETVMAAGTMGAGVLRELMHESGWASLGDVRNMQVNEMVELAMLAGGASTTRAPQGWLAGVRGALRS</sequence>
<dbReference type="SUPFAM" id="SSF53067">
    <property type="entry name" value="Actin-like ATPase domain"/>
    <property type="match status" value="1"/>
</dbReference>
<dbReference type="PANTHER" id="PTHR32432:SF3">
    <property type="entry name" value="ETHANOLAMINE UTILIZATION PROTEIN EUTJ"/>
    <property type="match status" value="1"/>
</dbReference>
<dbReference type="Proteomes" id="UP000198356">
    <property type="component" value="Unassembled WGS sequence"/>
</dbReference>
<dbReference type="RefSeq" id="WP_089409409.1">
    <property type="nucleotide sequence ID" value="NZ_FZOU01000006.1"/>
</dbReference>
<accession>A0A239L4R9</accession>
<evidence type="ECO:0000313" key="2">
    <source>
        <dbReference type="Proteomes" id="UP000198356"/>
    </source>
</evidence>
<dbReference type="AlphaFoldDB" id="A0A239L4R9"/>
<dbReference type="Gene3D" id="3.30.1490.300">
    <property type="match status" value="1"/>
</dbReference>
<dbReference type="Gene3D" id="3.30.420.40">
    <property type="match status" value="2"/>
</dbReference>
<dbReference type="EMBL" id="FZOU01000006">
    <property type="protein sequence ID" value="SNT24689.1"/>
    <property type="molecule type" value="Genomic_DNA"/>
</dbReference>
<evidence type="ECO:0000313" key="1">
    <source>
        <dbReference type="EMBL" id="SNT24689.1"/>
    </source>
</evidence>
<gene>
    <name evidence="1" type="ORF">SAMN05421770_10664</name>
</gene>
<proteinExistence type="predicted"/>
<dbReference type="OrthoDB" id="128437at2"/>
<dbReference type="InterPro" id="IPR050696">
    <property type="entry name" value="FtsA/MreB"/>
</dbReference>
<name>A0A239L4R9_9BACT</name>
<dbReference type="PANTHER" id="PTHR32432">
    <property type="entry name" value="CELL DIVISION PROTEIN FTSA-RELATED"/>
    <property type="match status" value="1"/>
</dbReference>
<dbReference type="InterPro" id="IPR043129">
    <property type="entry name" value="ATPase_NBD"/>
</dbReference>